<dbReference type="PROSITE" id="PS51186">
    <property type="entry name" value="GNAT"/>
    <property type="match status" value="1"/>
</dbReference>
<dbReference type="PANTHER" id="PTHR37817">
    <property type="entry name" value="N-ACETYLTRANSFERASE EIS"/>
    <property type="match status" value="1"/>
</dbReference>
<dbReference type="EC" id="2.3.1.-" evidence="2"/>
<dbReference type="PANTHER" id="PTHR37817:SF1">
    <property type="entry name" value="N-ACETYLTRANSFERASE EIS"/>
    <property type="match status" value="1"/>
</dbReference>
<organism evidence="2 3">
    <name type="scientific">Micromonospora zhanjiangensis</name>
    <dbReference type="NCBI Taxonomy" id="1522057"/>
    <lineage>
        <taxon>Bacteria</taxon>
        <taxon>Bacillati</taxon>
        <taxon>Actinomycetota</taxon>
        <taxon>Actinomycetes</taxon>
        <taxon>Micromonosporales</taxon>
        <taxon>Micromonosporaceae</taxon>
        <taxon>Micromonospora</taxon>
    </lineage>
</organism>
<dbReference type="Pfam" id="PF13527">
    <property type="entry name" value="Acetyltransf_9"/>
    <property type="match status" value="1"/>
</dbReference>
<dbReference type="SUPFAM" id="SSF55718">
    <property type="entry name" value="SCP-like"/>
    <property type="match status" value="1"/>
</dbReference>
<keyword evidence="3" id="KW-1185">Reference proteome</keyword>
<comment type="caution">
    <text evidence="2">The sequence shown here is derived from an EMBL/GenBank/DDBJ whole genome shotgun (WGS) entry which is preliminary data.</text>
</comment>
<dbReference type="InterPro" id="IPR025559">
    <property type="entry name" value="Eis_dom"/>
</dbReference>
<dbReference type="GO" id="GO:0016746">
    <property type="term" value="F:acyltransferase activity"/>
    <property type="evidence" value="ECO:0007669"/>
    <property type="project" value="UniProtKB-KW"/>
</dbReference>
<dbReference type="RefSeq" id="WP_377543099.1">
    <property type="nucleotide sequence ID" value="NZ_JBHSBN010000003.1"/>
</dbReference>
<proteinExistence type="predicted"/>
<dbReference type="InterPro" id="IPR036527">
    <property type="entry name" value="SCP2_sterol-bd_dom_sf"/>
</dbReference>
<reference evidence="3" key="1">
    <citation type="journal article" date="2019" name="Int. J. Syst. Evol. Microbiol.">
        <title>The Global Catalogue of Microorganisms (GCM) 10K type strain sequencing project: providing services to taxonomists for standard genome sequencing and annotation.</title>
        <authorList>
            <consortium name="The Broad Institute Genomics Platform"/>
            <consortium name="The Broad Institute Genome Sequencing Center for Infectious Disease"/>
            <person name="Wu L."/>
            <person name="Ma J."/>
        </authorList>
    </citation>
    <scope>NUCLEOTIDE SEQUENCE [LARGE SCALE GENOMIC DNA]</scope>
    <source>
        <strain evidence="3">2902at01</strain>
    </source>
</reference>
<keyword evidence="2" id="KW-0012">Acyltransferase</keyword>
<sequence>MQVRELTVDDLPAAWDLGRLAFGSAATSAPEDALVPHPGVITRYGAFDADGRLLGRAIDVHDEQWWAGRRLVAADVGGVAVLPEARGRGVARALLTALLAGARERGAAVSALFPTVAAPYRSCGWEVGGSLRTVDLPTAALARHRPAEGYRVRPGDKADLPAVRDLYAELARHRCGLLTRVGGRFDRLADNGLPEGIDGLTVVERDGRLVGYTLWERGEGYDHRAVLTVDDIQAADAGAARELIGVLASWRSVAPTLRLRPPAFDAVVAQLPVEATREHRQQTWMHRPVDVVRAVEGRGWPRYASGSLDFGLDDPIAPWNSGSWRLTLADGAATLRRLPDEVPLRLSVRGFALLYTGAADAAAVLAAGLAEAGAGADPTALDLLAAGPRAELLDYF</sequence>
<evidence type="ECO:0000259" key="1">
    <source>
        <dbReference type="PROSITE" id="PS51186"/>
    </source>
</evidence>
<dbReference type="EMBL" id="JBHSBN010000003">
    <property type="protein sequence ID" value="MFC4105582.1"/>
    <property type="molecule type" value="Genomic_DNA"/>
</dbReference>
<dbReference type="Pfam" id="PF13530">
    <property type="entry name" value="SCP2_2"/>
    <property type="match status" value="1"/>
</dbReference>
<dbReference type="Proteomes" id="UP001595868">
    <property type="component" value="Unassembled WGS sequence"/>
</dbReference>
<dbReference type="InterPro" id="IPR000182">
    <property type="entry name" value="GNAT_dom"/>
</dbReference>
<dbReference type="InterPro" id="IPR016181">
    <property type="entry name" value="Acyl_CoA_acyltransferase"/>
</dbReference>
<name>A0ABV8KHK2_9ACTN</name>
<dbReference type="Gene3D" id="3.30.1050.10">
    <property type="entry name" value="SCP2 sterol-binding domain"/>
    <property type="match status" value="1"/>
</dbReference>
<dbReference type="SUPFAM" id="SSF55729">
    <property type="entry name" value="Acyl-CoA N-acyltransferases (Nat)"/>
    <property type="match status" value="1"/>
</dbReference>
<dbReference type="InterPro" id="IPR041380">
    <property type="entry name" value="Acetyltransf_17"/>
</dbReference>
<dbReference type="InterPro" id="IPR051554">
    <property type="entry name" value="Acetyltransferase_Eis"/>
</dbReference>
<feature type="domain" description="N-acetyltransferase" evidence="1">
    <location>
        <begin position="1"/>
        <end position="148"/>
    </location>
</feature>
<dbReference type="Gene3D" id="3.40.630.30">
    <property type="match status" value="2"/>
</dbReference>
<dbReference type="Pfam" id="PF17668">
    <property type="entry name" value="Acetyltransf_17"/>
    <property type="match status" value="1"/>
</dbReference>
<evidence type="ECO:0000313" key="2">
    <source>
        <dbReference type="EMBL" id="MFC4105582.1"/>
    </source>
</evidence>
<evidence type="ECO:0000313" key="3">
    <source>
        <dbReference type="Proteomes" id="UP001595868"/>
    </source>
</evidence>
<protein>
    <submittedName>
        <fullName evidence="2">Enhanced intracellular survival protein Eis</fullName>
        <ecNumber evidence="2">2.3.1.-</ecNumber>
    </submittedName>
</protein>
<accession>A0ABV8KHK2</accession>
<gene>
    <name evidence="2" type="primary">eis</name>
    <name evidence="2" type="ORF">ACFOX0_06480</name>
</gene>
<keyword evidence="2" id="KW-0808">Transferase</keyword>